<sequence>MFVGVPKVVDLVAFGGVRWHSSTFFSVLRHSSTAEWVSCVLRRSDGSVAAAVVVGYEKVPSQFYSRRTAEEMALLAHNRAL</sequence>
<dbReference type="Proteomes" id="UP000321947">
    <property type="component" value="Unassembled WGS sequence"/>
</dbReference>
<name>A0A5D3CCB8_CUCMM</name>
<proteinExistence type="predicted"/>
<evidence type="ECO:0000313" key="2">
    <source>
        <dbReference type="Proteomes" id="UP000321947"/>
    </source>
</evidence>
<reference evidence="1 2" key="1">
    <citation type="submission" date="2019-08" db="EMBL/GenBank/DDBJ databases">
        <title>Draft genome sequences of two oriental melons (Cucumis melo L. var makuwa).</title>
        <authorList>
            <person name="Kwon S.-Y."/>
        </authorList>
    </citation>
    <scope>NUCLEOTIDE SEQUENCE [LARGE SCALE GENOMIC DNA]</scope>
    <source>
        <strain evidence="2">cv. Chang Bougi</strain>
        <tissue evidence="1">Leaf</tissue>
    </source>
</reference>
<dbReference type="AlphaFoldDB" id="A0A5D3CCB8"/>
<gene>
    <name evidence="1" type="ORF">E5676_scaffold87G00680</name>
</gene>
<accession>A0A5D3CCB8</accession>
<organism evidence="1 2">
    <name type="scientific">Cucumis melo var. makuwa</name>
    <name type="common">Oriental melon</name>
    <dbReference type="NCBI Taxonomy" id="1194695"/>
    <lineage>
        <taxon>Eukaryota</taxon>
        <taxon>Viridiplantae</taxon>
        <taxon>Streptophyta</taxon>
        <taxon>Embryophyta</taxon>
        <taxon>Tracheophyta</taxon>
        <taxon>Spermatophyta</taxon>
        <taxon>Magnoliopsida</taxon>
        <taxon>eudicotyledons</taxon>
        <taxon>Gunneridae</taxon>
        <taxon>Pentapetalae</taxon>
        <taxon>rosids</taxon>
        <taxon>fabids</taxon>
        <taxon>Cucurbitales</taxon>
        <taxon>Cucurbitaceae</taxon>
        <taxon>Benincaseae</taxon>
        <taxon>Cucumis</taxon>
    </lineage>
</organism>
<comment type="caution">
    <text evidence="1">The sequence shown here is derived from an EMBL/GenBank/DDBJ whole genome shotgun (WGS) entry which is preliminary data.</text>
</comment>
<dbReference type="EMBL" id="SSTD01012233">
    <property type="protein sequence ID" value="TYK08874.1"/>
    <property type="molecule type" value="Genomic_DNA"/>
</dbReference>
<protein>
    <submittedName>
        <fullName evidence="1">Uncharacterized protein</fullName>
    </submittedName>
</protein>
<evidence type="ECO:0000313" key="1">
    <source>
        <dbReference type="EMBL" id="TYK08874.1"/>
    </source>
</evidence>